<dbReference type="PROSITE" id="PS50151">
    <property type="entry name" value="UVR"/>
    <property type="match status" value="1"/>
</dbReference>
<sequence>MSDSDTTAFDARAFLRQAPQVPGVYRMYDASDSILYVGKAKNLKNRLSSYFRGSGLARRTQALVERIADVRYTTTTNETEALLLEQNLIKRLHPPFNILLRDDKSYPYILLSDHPRHPSLTLRRIRRKKSSYKGRYFGPYTSAHAVREALTTLQKGFGIRSCSDSYYSNRQRPCLQHQIGRCSAPCVDLVSEDQYATDMQHAVMFLQGKKPELMAALMAQMQQAADELDFERASVLRDQIAYLRKVQTHQGIEAGVASDVDLFAAVIEGGEALVYGVFVRDGQVIGSQSFHFKDIVNSMDDDESASEPEAALLRDFVAQYYLADHQVHGLPREIITSSPIEEAEALSAAIREQSGMQIRLAHAVRQDRAQWLKLAQQNAQQQLTLKLDTQQAVAARWQQLSDTLGFETPMLRMECFDVSHTFGEATVASCVVFDASGPVKSQYRRFNITGVTAGDDYHAMEQALMRHYKRMKESDIGLPDLLIVDGGKGQLTMAEKVFQELGIDDVLLLGIAKGVTRKPGFETLILGYSGKIITLPSHSASLHLLQNIRDEAHRFAITGHRNKRSKKMGESVLDDIPGIGPKKRRDLLNYFGSVKGIAGASIEDLQKVQGVSQTLAKSLHNAFRE</sequence>
<dbReference type="Pfam" id="PF14520">
    <property type="entry name" value="HHH_5"/>
    <property type="match status" value="1"/>
</dbReference>
<evidence type="ECO:0000259" key="10">
    <source>
        <dbReference type="PROSITE" id="PS50165"/>
    </source>
</evidence>
<dbReference type="RefSeq" id="WP_344804236.1">
    <property type="nucleotide sequence ID" value="NZ_BAABBO010000007.1"/>
</dbReference>
<comment type="subunit">
    <text evidence="7">Interacts with UvrB in an incision complex.</text>
</comment>
<accession>A0ABP7NUV4</accession>
<dbReference type="Gene3D" id="1.10.150.20">
    <property type="entry name" value="5' to 3' exonuclease, C-terminal subdomain"/>
    <property type="match status" value="1"/>
</dbReference>
<reference evidence="12" key="1">
    <citation type="journal article" date="2019" name="Int. J. Syst. Evol. Microbiol.">
        <title>The Global Catalogue of Microorganisms (GCM) 10K type strain sequencing project: providing services to taxonomists for standard genome sequencing and annotation.</title>
        <authorList>
            <consortium name="The Broad Institute Genomics Platform"/>
            <consortium name="The Broad Institute Genome Sequencing Center for Infectious Disease"/>
            <person name="Wu L."/>
            <person name="Ma J."/>
        </authorList>
    </citation>
    <scope>NUCLEOTIDE SEQUENCE [LARGE SCALE GENOMIC DNA]</scope>
    <source>
        <strain evidence="12">JCM 17555</strain>
    </source>
</reference>
<dbReference type="InterPro" id="IPR036876">
    <property type="entry name" value="UVR_dom_sf"/>
</dbReference>
<dbReference type="InterPro" id="IPR004791">
    <property type="entry name" value="UvrC"/>
</dbReference>
<comment type="caution">
    <text evidence="11">The sequence shown here is derived from an EMBL/GenBank/DDBJ whole genome shotgun (WGS) entry which is preliminary data.</text>
</comment>
<dbReference type="InterPro" id="IPR010994">
    <property type="entry name" value="RuvA_2-like"/>
</dbReference>
<proteinExistence type="inferred from homology"/>
<keyword evidence="6 7" id="KW-0742">SOS response</keyword>
<comment type="function">
    <text evidence="7">The UvrABC repair system catalyzes the recognition and processing of DNA lesions. UvrC both incises the 5' and 3' sides of the lesion. The N-terminal half is responsible for the 3' incision and the C-terminal half is responsible for the 5' incision.</text>
</comment>
<evidence type="ECO:0000259" key="8">
    <source>
        <dbReference type="PROSITE" id="PS50151"/>
    </source>
</evidence>
<evidence type="ECO:0000313" key="12">
    <source>
        <dbReference type="Proteomes" id="UP001501337"/>
    </source>
</evidence>
<dbReference type="SUPFAM" id="SSF82771">
    <property type="entry name" value="GIY-YIG endonuclease"/>
    <property type="match status" value="1"/>
</dbReference>
<dbReference type="Gene3D" id="4.10.860.10">
    <property type="entry name" value="UVR domain"/>
    <property type="match status" value="1"/>
</dbReference>
<protein>
    <recommendedName>
        <fullName evidence="7">UvrABC system protein C</fullName>
        <shortName evidence="7">Protein UvrC</shortName>
    </recommendedName>
    <alternativeName>
        <fullName evidence="7">Excinuclease ABC subunit C</fullName>
    </alternativeName>
</protein>
<organism evidence="11 12">
    <name type="scientific">Allohahella marinimesophila</name>
    <dbReference type="NCBI Taxonomy" id="1054972"/>
    <lineage>
        <taxon>Bacteria</taxon>
        <taxon>Pseudomonadati</taxon>
        <taxon>Pseudomonadota</taxon>
        <taxon>Gammaproteobacteria</taxon>
        <taxon>Oceanospirillales</taxon>
        <taxon>Hahellaceae</taxon>
        <taxon>Allohahella</taxon>
    </lineage>
</organism>
<dbReference type="InterPro" id="IPR035901">
    <property type="entry name" value="GIY-YIG_endonuc_sf"/>
</dbReference>
<dbReference type="InterPro" id="IPR001943">
    <property type="entry name" value="UVR_dom"/>
</dbReference>
<dbReference type="InterPro" id="IPR047296">
    <property type="entry name" value="GIY-YIG_UvrC_Cho"/>
</dbReference>
<keyword evidence="12" id="KW-1185">Reference proteome</keyword>
<dbReference type="Pfam" id="PF02151">
    <property type="entry name" value="UVR"/>
    <property type="match status" value="1"/>
</dbReference>
<dbReference type="CDD" id="cd10434">
    <property type="entry name" value="GIY-YIG_UvrC_Cho"/>
    <property type="match status" value="1"/>
</dbReference>
<dbReference type="PROSITE" id="PS50164">
    <property type="entry name" value="GIY_YIG"/>
    <property type="match status" value="1"/>
</dbReference>
<dbReference type="Proteomes" id="UP001501337">
    <property type="component" value="Unassembled WGS sequence"/>
</dbReference>
<dbReference type="Gene3D" id="3.40.1440.10">
    <property type="entry name" value="GIY-YIG endonuclease"/>
    <property type="match status" value="1"/>
</dbReference>
<dbReference type="NCBIfam" id="TIGR00194">
    <property type="entry name" value="uvrC"/>
    <property type="match status" value="1"/>
</dbReference>
<dbReference type="Gene3D" id="3.30.420.340">
    <property type="entry name" value="UvrC, RNAse H endonuclease domain"/>
    <property type="match status" value="1"/>
</dbReference>
<dbReference type="InterPro" id="IPR050066">
    <property type="entry name" value="UvrABC_protein_C"/>
</dbReference>
<evidence type="ECO:0000313" key="11">
    <source>
        <dbReference type="EMBL" id="GAA3954623.1"/>
    </source>
</evidence>
<dbReference type="PROSITE" id="PS50165">
    <property type="entry name" value="UVRC"/>
    <property type="match status" value="1"/>
</dbReference>
<comment type="similarity">
    <text evidence="7">Belongs to the UvrC family.</text>
</comment>
<dbReference type="Pfam" id="PF22920">
    <property type="entry name" value="UvrC_RNaseH"/>
    <property type="match status" value="1"/>
</dbReference>
<dbReference type="SMART" id="SM00278">
    <property type="entry name" value="HhH1"/>
    <property type="match status" value="2"/>
</dbReference>
<dbReference type="InterPro" id="IPR000305">
    <property type="entry name" value="GIY-YIG_endonuc"/>
</dbReference>
<evidence type="ECO:0000256" key="5">
    <source>
        <dbReference type="ARBA" id="ARBA00023204"/>
    </source>
</evidence>
<dbReference type="NCBIfam" id="NF001824">
    <property type="entry name" value="PRK00558.1-5"/>
    <property type="match status" value="1"/>
</dbReference>
<comment type="subcellular location">
    <subcellularLocation>
        <location evidence="7">Cytoplasm</location>
    </subcellularLocation>
</comment>
<name>A0ABP7NUV4_9GAMM</name>
<evidence type="ECO:0000256" key="1">
    <source>
        <dbReference type="ARBA" id="ARBA00022490"/>
    </source>
</evidence>
<evidence type="ECO:0000259" key="9">
    <source>
        <dbReference type="PROSITE" id="PS50164"/>
    </source>
</evidence>
<dbReference type="PANTHER" id="PTHR30562">
    <property type="entry name" value="UVRC/OXIDOREDUCTASE"/>
    <property type="match status" value="1"/>
</dbReference>
<dbReference type="InterPro" id="IPR003583">
    <property type="entry name" value="Hlx-hairpin-Hlx_DNA-bd_motif"/>
</dbReference>
<keyword evidence="1 7" id="KW-0963">Cytoplasm</keyword>
<keyword evidence="2 7" id="KW-0227">DNA damage</keyword>
<dbReference type="EMBL" id="BAABBO010000007">
    <property type="protein sequence ID" value="GAA3954623.1"/>
    <property type="molecule type" value="Genomic_DNA"/>
</dbReference>
<evidence type="ECO:0000256" key="2">
    <source>
        <dbReference type="ARBA" id="ARBA00022763"/>
    </source>
</evidence>
<feature type="domain" description="UvrC family homology region profile" evidence="10">
    <location>
        <begin position="262"/>
        <end position="498"/>
    </location>
</feature>
<evidence type="ECO:0000256" key="6">
    <source>
        <dbReference type="ARBA" id="ARBA00023236"/>
    </source>
</evidence>
<keyword evidence="4 7" id="KW-0267">Excision nuclease</keyword>
<dbReference type="InterPro" id="IPR038476">
    <property type="entry name" value="UvrC_RNase_H_dom_sf"/>
</dbReference>
<keyword evidence="3 7" id="KW-0228">DNA excision</keyword>
<keyword evidence="5 7" id="KW-0234">DNA repair</keyword>
<dbReference type="HAMAP" id="MF_00203">
    <property type="entry name" value="UvrC"/>
    <property type="match status" value="1"/>
</dbReference>
<feature type="domain" description="GIY-YIG" evidence="9">
    <location>
        <begin position="20"/>
        <end position="98"/>
    </location>
</feature>
<evidence type="ECO:0000256" key="7">
    <source>
        <dbReference type="HAMAP-Rule" id="MF_00203"/>
    </source>
</evidence>
<dbReference type="Pfam" id="PF01541">
    <property type="entry name" value="GIY-YIG"/>
    <property type="match status" value="1"/>
</dbReference>
<feature type="domain" description="UVR" evidence="8">
    <location>
        <begin position="211"/>
        <end position="246"/>
    </location>
</feature>
<dbReference type="SUPFAM" id="SSF46600">
    <property type="entry name" value="C-terminal UvrC-binding domain of UvrB"/>
    <property type="match status" value="1"/>
</dbReference>
<dbReference type="InterPro" id="IPR001162">
    <property type="entry name" value="UvrC_RNase_H_dom"/>
</dbReference>
<evidence type="ECO:0000256" key="3">
    <source>
        <dbReference type="ARBA" id="ARBA00022769"/>
    </source>
</evidence>
<evidence type="ECO:0000256" key="4">
    <source>
        <dbReference type="ARBA" id="ARBA00022881"/>
    </source>
</evidence>
<dbReference type="SMART" id="SM00465">
    <property type="entry name" value="GIYc"/>
    <property type="match status" value="1"/>
</dbReference>
<dbReference type="SUPFAM" id="SSF47781">
    <property type="entry name" value="RuvA domain 2-like"/>
    <property type="match status" value="1"/>
</dbReference>
<dbReference type="Pfam" id="PF08459">
    <property type="entry name" value="UvrC_RNaseH_dom"/>
    <property type="match status" value="1"/>
</dbReference>
<dbReference type="PANTHER" id="PTHR30562:SF1">
    <property type="entry name" value="UVRABC SYSTEM PROTEIN C"/>
    <property type="match status" value="1"/>
</dbReference>
<gene>
    <name evidence="7 11" type="primary">uvrC</name>
    <name evidence="11" type="ORF">GCM10022278_11570</name>
</gene>